<sequence length="226" mass="26070">MYNEEQLIKAIEQSFKMYKLYGARSTAKLKPIHKFVADTLTEIYGKSFEVHFMGDETKEMTVDGKYYPKNIDITVTKNGEVVFCLGIKFVTSNYKQNANNYFENMMGETANIQALGNLSYAQLIILRHETPYYKKNETETPSKIEIVNDKDIQKYLNLVFDYPQAHRPNYIGIQVINVNEVANKVALTNLDNSFSAETSKLLNGKLSLTNFFKEISEYKDFLITKE</sequence>
<reference evidence="1" key="1">
    <citation type="submission" date="2019-03" db="EMBL/GenBank/DDBJ databases">
        <title>Single cell metagenomics reveals metabolic interactions within the superorganism composed of flagellate Streblomastix strix and complex community of Bacteroidetes bacteria on its surface.</title>
        <authorList>
            <person name="Treitli S.C."/>
            <person name="Kolisko M."/>
            <person name="Husnik F."/>
            <person name="Keeling P."/>
            <person name="Hampl V."/>
        </authorList>
    </citation>
    <scope>NUCLEOTIDE SEQUENCE</scope>
    <source>
        <strain evidence="1">STM</strain>
    </source>
</reference>
<gene>
    <name evidence="1" type="ORF">EZS27_029263</name>
</gene>
<dbReference type="EMBL" id="SNRY01003421">
    <property type="protein sequence ID" value="KAA6321038.1"/>
    <property type="molecule type" value="Genomic_DNA"/>
</dbReference>
<evidence type="ECO:0000313" key="1">
    <source>
        <dbReference type="EMBL" id="KAA6321038.1"/>
    </source>
</evidence>
<organism evidence="1">
    <name type="scientific">termite gut metagenome</name>
    <dbReference type="NCBI Taxonomy" id="433724"/>
    <lineage>
        <taxon>unclassified sequences</taxon>
        <taxon>metagenomes</taxon>
        <taxon>organismal metagenomes</taxon>
    </lineage>
</organism>
<protein>
    <submittedName>
        <fullName evidence="1">Uncharacterized protein</fullName>
    </submittedName>
</protein>
<accession>A0A5J4QJ58</accession>
<comment type="caution">
    <text evidence="1">The sequence shown here is derived from an EMBL/GenBank/DDBJ whole genome shotgun (WGS) entry which is preliminary data.</text>
</comment>
<dbReference type="AlphaFoldDB" id="A0A5J4QJ58"/>
<name>A0A5J4QJ58_9ZZZZ</name>
<proteinExistence type="predicted"/>